<protein>
    <submittedName>
        <fullName evidence="1">Uncharacterized protein</fullName>
    </submittedName>
</protein>
<sequence length="97" mass="9958">MARTVRLASATVSVGGPLAHTSSTLIAPPELKPRPAPPRRTTFTRGSVAAPSIASAIPASTGLVSELRLSGRSMVTDSTPSARVTARPGTIVRVSIR</sequence>
<dbReference type="Proteomes" id="UP000039217">
    <property type="component" value="Unassembled WGS sequence"/>
</dbReference>
<dbReference type="EMBL" id="CQQC01001825">
    <property type="protein sequence ID" value="CNW27261.1"/>
    <property type="molecule type" value="Genomic_DNA"/>
</dbReference>
<gene>
    <name evidence="1" type="ORF">ERS007661_03754</name>
</gene>
<reference evidence="1 2" key="1">
    <citation type="submission" date="2015-03" db="EMBL/GenBank/DDBJ databases">
        <authorList>
            <consortium name="Pathogen Informatics"/>
        </authorList>
    </citation>
    <scope>NUCLEOTIDE SEQUENCE [LARGE SCALE GENOMIC DNA]</scope>
    <source>
        <strain evidence="1 2">D00501624</strain>
    </source>
</reference>
<accession>A0A655FX36</accession>
<proteinExistence type="predicted"/>
<organism evidence="1 2">
    <name type="scientific">Mycobacterium tuberculosis</name>
    <dbReference type="NCBI Taxonomy" id="1773"/>
    <lineage>
        <taxon>Bacteria</taxon>
        <taxon>Bacillati</taxon>
        <taxon>Actinomycetota</taxon>
        <taxon>Actinomycetes</taxon>
        <taxon>Mycobacteriales</taxon>
        <taxon>Mycobacteriaceae</taxon>
        <taxon>Mycobacterium</taxon>
        <taxon>Mycobacterium tuberculosis complex</taxon>
    </lineage>
</organism>
<name>A0A655FX36_MYCTX</name>
<dbReference type="AlphaFoldDB" id="A0A655FX36"/>
<evidence type="ECO:0000313" key="2">
    <source>
        <dbReference type="Proteomes" id="UP000039217"/>
    </source>
</evidence>
<evidence type="ECO:0000313" key="1">
    <source>
        <dbReference type="EMBL" id="CNW27261.1"/>
    </source>
</evidence>